<dbReference type="EMBL" id="HBHB01000033">
    <property type="protein sequence ID" value="CAD9648701.1"/>
    <property type="molecule type" value="Transcribed_RNA"/>
</dbReference>
<organism evidence="2">
    <name type="scientific">Lankesteria abbotti</name>
    <dbReference type="NCBI Taxonomy" id="340204"/>
    <lineage>
        <taxon>Eukaryota</taxon>
        <taxon>Sar</taxon>
        <taxon>Alveolata</taxon>
        <taxon>Apicomplexa</taxon>
        <taxon>Conoidasida</taxon>
        <taxon>Gregarinasina</taxon>
        <taxon>Eugregarinorida</taxon>
        <taxon>Lecudinidae</taxon>
        <taxon>Lankesteria</taxon>
    </lineage>
</organism>
<evidence type="ECO:0008006" key="3">
    <source>
        <dbReference type="Google" id="ProtNLM"/>
    </source>
</evidence>
<name>A0A6T5U9K7_9APIC</name>
<protein>
    <recommendedName>
        <fullName evidence="3">Cyclin-like domain-containing protein</fullName>
    </recommendedName>
</protein>
<proteinExistence type="predicted"/>
<sequence length="654" mass="71590">MTMQSQMASLCGDLVSNGGSMLNETVLATDESFVPSLVVVLEHLVKLSPPSGGQITRFHAIRPPEISIKDYLERIKRYFGCSNECFVLSLVYIDRIVKCHENFTVSILNVHRLLITSVMLAAKFFDDVYYSNCFYGRVGGVCTKEVNVLEAHFLSLLDFNLFVAPREYNQYRRNVMAAVCYRQAVQRVGDHAFTSPSGDGAPLPGHDVECQPSHVQSTNANPSPAFSVDNGVTNDNPVLVSTAKIDGMKNESVDNGVTNDNPVLVSTAKIDGMKNESVVVDDCYLCDASVAVPQTKVDAAEQLTDTDVTAKRLLHQLHESANRWRHFPTDSKSDRTHLQSSLDDIQHHQQVPIASQFSSDENRSILQPIFDPHGRTVCPEECVVPVVHSVYNTQRQICCVAPNGAYFVAPPVWPQSCPTLVSKYCGDTTPDVQRVSESLTRHSVWHQRSSNSTDVMLVPGSNPVHTGGVEPACPAETGFCMTDTRNHHRTGNARYGGDCESTGRPAYFTGMSEDVRAAESSRFNCYADEECVMQTGAVIPPCQYRNNWQSAEHPGSRSGELSQRSPVENRIAHSNRRGCVRCQKGAIASNFEPHCGCYASTLSLASTVASSGSSPDSALMHSNNSFGSRSFEDSCVVDGNVLQKGASLRTCVEI</sequence>
<dbReference type="GO" id="GO:0019901">
    <property type="term" value="F:protein kinase binding"/>
    <property type="evidence" value="ECO:0007669"/>
    <property type="project" value="InterPro"/>
</dbReference>
<dbReference type="PANTHER" id="PTHR15615:SF108">
    <property type="entry name" value="PROTEIN CNPPD1"/>
    <property type="match status" value="1"/>
</dbReference>
<dbReference type="SUPFAM" id="SSF47954">
    <property type="entry name" value="Cyclin-like"/>
    <property type="match status" value="1"/>
</dbReference>
<dbReference type="PANTHER" id="PTHR15615">
    <property type="match status" value="1"/>
</dbReference>
<dbReference type="EMBL" id="HBHB01000032">
    <property type="protein sequence ID" value="CAD9648700.1"/>
    <property type="molecule type" value="Transcribed_RNA"/>
</dbReference>
<accession>A0A6T5U9K7</accession>
<evidence type="ECO:0000313" key="1">
    <source>
        <dbReference type="EMBL" id="CAD9648700.1"/>
    </source>
</evidence>
<reference evidence="2" key="1">
    <citation type="submission" date="2021-01" db="EMBL/GenBank/DDBJ databases">
        <authorList>
            <person name="Corre E."/>
            <person name="Pelletier E."/>
            <person name="Niang G."/>
            <person name="Scheremetjew M."/>
            <person name="Finn R."/>
            <person name="Kale V."/>
            <person name="Holt S."/>
            <person name="Cochrane G."/>
            <person name="Meng A."/>
            <person name="Brown T."/>
            <person name="Cohen L."/>
        </authorList>
    </citation>
    <scope>NUCLEOTIDE SEQUENCE</scope>
    <source>
        <strain evidence="2">Grappler Inlet BC</strain>
    </source>
</reference>
<gene>
    <name evidence="1" type="ORF">LABB0372_LOCUS14</name>
    <name evidence="2" type="ORF">LABB0372_LOCUS15</name>
</gene>
<dbReference type="CDD" id="cd20558">
    <property type="entry name" value="CYCLIN_ScPCL7-like"/>
    <property type="match status" value="1"/>
</dbReference>
<dbReference type="InterPro" id="IPR013922">
    <property type="entry name" value="Cyclin_PHO80-like"/>
</dbReference>
<dbReference type="Gene3D" id="1.10.472.10">
    <property type="entry name" value="Cyclin-like"/>
    <property type="match status" value="1"/>
</dbReference>
<dbReference type="AlphaFoldDB" id="A0A6T5U9K7"/>
<evidence type="ECO:0000313" key="2">
    <source>
        <dbReference type="EMBL" id="CAD9648701.1"/>
    </source>
</evidence>
<dbReference type="InterPro" id="IPR036915">
    <property type="entry name" value="Cyclin-like_sf"/>
</dbReference>
<dbReference type="Pfam" id="PF08613">
    <property type="entry name" value="Cyclin"/>
    <property type="match status" value="1"/>
</dbReference>